<dbReference type="AlphaFoldDB" id="A0A9D1W4K1"/>
<accession>A0A9D1W4K1</accession>
<dbReference type="Gene3D" id="2.40.40.10">
    <property type="entry name" value="RlpA-like domain"/>
    <property type="match status" value="1"/>
</dbReference>
<feature type="signal peptide" evidence="2">
    <location>
        <begin position="1"/>
        <end position="26"/>
    </location>
</feature>
<evidence type="ECO:0000313" key="5">
    <source>
        <dbReference type="Proteomes" id="UP000886780"/>
    </source>
</evidence>
<sequence>MKNKITLTIILTSLFMLLTGALTAHAACTGHLDGVSGDTISGWAWDPEDPQKEVSVTLTIKNAADSAVVRSLTVNACESFSHLADAGIGTGNYGFSANAALSALPDGVYLAEASGNGDRLPNTLVLDKSGASVKTISASGVRSLGAFTTTAYCPCYTCSEGWGRSTSTGAVATARHTIAVDPRVIPYGSRVLVGGVVYTAEDRGGGVKGNHIDIFFDTHAETRQYGTRTMEVLLLQ</sequence>
<dbReference type="InterPro" id="IPR059180">
    <property type="entry name" value="3D_YorM"/>
</dbReference>
<dbReference type="PANTHER" id="PTHR39160">
    <property type="entry name" value="CELL WALL-BINDING PROTEIN YOCH"/>
    <property type="match status" value="1"/>
</dbReference>
<reference evidence="4" key="1">
    <citation type="journal article" date="2021" name="PeerJ">
        <title>Extensive microbial diversity within the chicken gut microbiome revealed by metagenomics and culture.</title>
        <authorList>
            <person name="Gilroy R."/>
            <person name="Ravi A."/>
            <person name="Getino M."/>
            <person name="Pursley I."/>
            <person name="Horton D.L."/>
            <person name="Alikhan N.F."/>
            <person name="Baker D."/>
            <person name="Gharbi K."/>
            <person name="Hall N."/>
            <person name="Watson M."/>
            <person name="Adriaenssens E.M."/>
            <person name="Foster-Nyarko E."/>
            <person name="Jarju S."/>
            <person name="Secka A."/>
            <person name="Antonio M."/>
            <person name="Oren A."/>
            <person name="Chaudhuri R.R."/>
            <person name="La Ragione R."/>
            <person name="Hildebrand F."/>
            <person name="Pallen M.J."/>
        </authorList>
    </citation>
    <scope>NUCLEOTIDE SEQUENCE</scope>
    <source>
        <strain evidence="4">ChiGjej4B4-12881</strain>
    </source>
</reference>
<gene>
    <name evidence="4" type="ORF">IAA28_07385</name>
</gene>
<feature type="chain" id="PRO_5038360037" evidence="2">
    <location>
        <begin position="27"/>
        <end position="236"/>
    </location>
</feature>
<organism evidence="4 5">
    <name type="scientific">Candidatus Lachnoclostridium stercoripullorum</name>
    <dbReference type="NCBI Taxonomy" id="2838635"/>
    <lineage>
        <taxon>Bacteria</taxon>
        <taxon>Bacillati</taxon>
        <taxon>Bacillota</taxon>
        <taxon>Clostridia</taxon>
        <taxon>Lachnospirales</taxon>
        <taxon>Lachnospiraceae</taxon>
    </lineage>
</organism>
<evidence type="ECO:0000256" key="1">
    <source>
        <dbReference type="ARBA" id="ARBA00022729"/>
    </source>
</evidence>
<feature type="domain" description="3D" evidence="3">
    <location>
        <begin position="177"/>
        <end position="235"/>
    </location>
</feature>
<proteinExistence type="predicted"/>
<dbReference type="PANTHER" id="PTHR39160:SF4">
    <property type="entry name" value="RESUSCITATION-PROMOTING FACTOR RPFB"/>
    <property type="match status" value="1"/>
</dbReference>
<dbReference type="GO" id="GO:0004553">
    <property type="term" value="F:hydrolase activity, hydrolyzing O-glycosyl compounds"/>
    <property type="evidence" value="ECO:0007669"/>
    <property type="project" value="InterPro"/>
</dbReference>
<name>A0A9D1W4K1_9FIRM</name>
<evidence type="ECO:0000313" key="4">
    <source>
        <dbReference type="EMBL" id="HIX52611.1"/>
    </source>
</evidence>
<dbReference type="SUPFAM" id="SSF50685">
    <property type="entry name" value="Barwin-like endoglucanases"/>
    <property type="match status" value="1"/>
</dbReference>
<evidence type="ECO:0000259" key="3">
    <source>
        <dbReference type="Pfam" id="PF06725"/>
    </source>
</evidence>
<dbReference type="EMBL" id="DXEU01000131">
    <property type="protein sequence ID" value="HIX52611.1"/>
    <property type="molecule type" value="Genomic_DNA"/>
</dbReference>
<comment type="caution">
    <text evidence="4">The sequence shown here is derived from an EMBL/GenBank/DDBJ whole genome shotgun (WGS) entry which is preliminary data.</text>
</comment>
<dbReference type="GO" id="GO:0009254">
    <property type="term" value="P:peptidoglycan turnover"/>
    <property type="evidence" value="ECO:0007669"/>
    <property type="project" value="InterPro"/>
</dbReference>
<dbReference type="Pfam" id="PF06725">
    <property type="entry name" value="3D"/>
    <property type="match status" value="1"/>
</dbReference>
<reference evidence="4" key="2">
    <citation type="submission" date="2021-04" db="EMBL/GenBank/DDBJ databases">
        <authorList>
            <person name="Gilroy R."/>
        </authorList>
    </citation>
    <scope>NUCLEOTIDE SEQUENCE</scope>
    <source>
        <strain evidence="4">ChiGjej4B4-12881</strain>
    </source>
</reference>
<dbReference type="Proteomes" id="UP000886780">
    <property type="component" value="Unassembled WGS sequence"/>
</dbReference>
<evidence type="ECO:0000256" key="2">
    <source>
        <dbReference type="SAM" id="SignalP"/>
    </source>
</evidence>
<protein>
    <submittedName>
        <fullName evidence="4">3D domain-containing protein</fullName>
    </submittedName>
</protein>
<dbReference type="GO" id="GO:0019867">
    <property type="term" value="C:outer membrane"/>
    <property type="evidence" value="ECO:0007669"/>
    <property type="project" value="InterPro"/>
</dbReference>
<dbReference type="InterPro" id="IPR051933">
    <property type="entry name" value="Resuscitation_pf_RpfB"/>
</dbReference>
<dbReference type="InterPro" id="IPR010611">
    <property type="entry name" value="3D_dom"/>
</dbReference>
<dbReference type="InterPro" id="IPR036908">
    <property type="entry name" value="RlpA-like_sf"/>
</dbReference>
<dbReference type="CDD" id="cd14667">
    <property type="entry name" value="3D_containing_proteins"/>
    <property type="match status" value="1"/>
</dbReference>
<keyword evidence="1 2" id="KW-0732">Signal</keyword>